<feature type="non-terminal residue" evidence="1">
    <location>
        <position position="220"/>
    </location>
</feature>
<name>A0ABN8IEP7_9NEOP</name>
<reference evidence="1" key="1">
    <citation type="submission" date="2022-03" db="EMBL/GenBank/DDBJ databases">
        <authorList>
            <person name="Martin H S."/>
        </authorList>
    </citation>
    <scope>NUCLEOTIDE SEQUENCE</scope>
</reference>
<organism evidence="1 2">
    <name type="scientific">Iphiclides podalirius</name>
    <name type="common">scarce swallowtail</name>
    <dbReference type="NCBI Taxonomy" id="110791"/>
    <lineage>
        <taxon>Eukaryota</taxon>
        <taxon>Metazoa</taxon>
        <taxon>Ecdysozoa</taxon>
        <taxon>Arthropoda</taxon>
        <taxon>Hexapoda</taxon>
        <taxon>Insecta</taxon>
        <taxon>Pterygota</taxon>
        <taxon>Neoptera</taxon>
        <taxon>Endopterygota</taxon>
        <taxon>Lepidoptera</taxon>
        <taxon>Glossata</taxon>
        <taxon>Ditrysia</taxon>
        <taxon>Papilionoidea</taxon>
        <taxon>Papilionidae</taxon>
        <taxon>Papilioninae</taxon>
        <taxon>Iphiclides</taxon>
    </lineage>
</organism>
<sequence>MSGRLVFRTEHSDPTKVDAIKLVFDGILFCSGKFPISYCLDDESFKKKRITLSPRRRVCLQCGGDIEGGVVPCVCNHHKPVKFESGAWFLRQVQRALSLMPWSISTEKLEQIEEECEPSPGPSDVTRSDLHSIREFLELLSAKLAGGPLEGTRVAPLYDHPAYSKMFERHHAELRAALSALSTALHDALTRKTRGYWWHAHVLLTGTKHPRTKTQHVLCN</sequence>
<keyword evidence="2" id="KW-1185">Reference proteome</keyword>
<dbReference type="EMBL" id="OW152814">
    <property type="protein sequence ID" value="CAH2049886.1"/>
    <property type="molecule type" value="Genomic_DNA"/>
</dbReference>
<dbReference type="Proteomes" id="UP000837857">
    <property type="component" value="Chromosome 2"/>
</dbReference>
<evidence type="ECO:0000313" key="2">
    <source>
        <dbReference type="Proteomes" id="UP000837857"/>
    </source>
</evidence>
<evidence type="ECO:0000313" key="1">
    <source>
        <dbReference type="EMBL" id="CAH2049886.1"/>
    </source>
</evidence>
<gene>
    <name evidence="1" type="ORF">IPOD504_LOCUS7073</name>
</gene>
<accession>A0ABN8IEP7</accession>
<proteinExistence type="predicted"/>
<protein>
    <submittedName>
        <fullName evidence="1">Uncharacterized protein</fullName>
    </submittedName>
</protein>